<organism evidence="2 3">
    <name type="scientific">Periplaneta americana</name>
    <name type="common">American cockroach</name>
    <name type="synonym">Blatta americana</name>
    <dbReference type="NCBI Taxonomy" id="6978"/>
    <lineage>
        <taxon>Eukaryota</taxon>
        <taxon>Metazoa</taxon>
        <taxon>Ecdysozoa</taxon>
        <taxon>Arthropoda</taxon>
        <taxon>Hexapoda</taxon>
        <taxon>Insecta</taxon>
        <taxon>Pterygota</taxon>
        <taxon>Neoptera</taxon>
        <taxon>Polyneoptera</taxon>
        <taxon>Dictyoptera</taxon>
        <taxon>Blattodea</taxon>
        <taxon>Blattoidea</taxon>
        <taxon>Blattidae</taxon>
        <taxon>Blattinae</taxon>
        <taxon>Periplaneta</taxon>
    </lineage>
</organism>
<feature type="region of interest" description="Disordered" evidence="1">
    <location>
        <begin position="79"/>
        <end position="104"/>
    </location>
</feature>
<protein>
    <submittedName>
        <fullName evidence="2">Uncharacterized protein</fullName>
    </submittedName>
</protein>
<dbReference type="EMBL" id="JAJSOF020000015">
    <property type="protein sequence ID" value="KAJ4441827.1"/>
    <property type="molecule type" value="Genomic_DNA"/>
</dbReference>
<sequence>MLMPICELQGTSKNVLSSSQGDDLQTISMLQLEKCSIFVFLENMIRRKRRWKKQKRKRRRSGRWRRKDIENIKNYKVKKQEKEKKIHGNEEWKSEEERSRNGRSEGEEDFRIRTCFQIRAIIRIRIKLVISNSYECRKRIKNPRREDYEDSERFEKIEQFYPIRGHSFLPCDRDFAIVKRTMRKHDRFYSMHQLTKIIITSSLSRKFIVEVEICDIKHFKDWWQEFYKKTCVSEETRGRQPLILCDKEFHCREMDTVEDDE</sequence>
<keyword evidence="3" id="KW-1185">Reference proteome</keyword>
<accession>A0ABQ8T7K1</accession>
<proteinExistence type="predicted"/>
<gene>
    <name evidence="2" type="ORF">ANN_11686</name>
</gene>
<name>A0ABQ8T7K1_PERAM</name>
<dbReference type="Proteomes" id="UP001148838">
    <property type="component" value="Unassembled WGS sequence"/>
</dbReference>
<evidence type="ECO:0000256" key="1">
    <source>
        <dbReference type="SAM" id="MobiDB-lite"/>
    </source>
</evidence>
<evidence type="ECO:0000313" key="3">
    <source>
        <dbReference type="Proteomes" id="UP001148838"/>
    </source>
</evidence>
<comment type="caution">
    <text evidence="2">The sequence shown here is derived from an EMBL/GenBank/DDBJ whole genome shotgun (WGS) entry which is preliminary data.</text>
</comment>
<reference evidence="2 3" key="1">
    <citation type="journal article" date="2022" name="Allergy">
        <title>Genome assembly and annotation of Periplaneta americana reveal a comprehensive cockroach allergen profile.</title>
        <authorList>
            <person name="Wang L."/>
            <person name="Xiong Q."/>
            <person name="Saelim N."/>
            <person name="Wang L."/>
            <person name="Nong W."/>
            <person name="Wan A.T."/>
            <person name="Shi M."/>
            <person name="Liu X."/>
            <person name="Cao Q."/>
            <person name="Hui J.H.L."/>
            <person name="Sookrung N."/>
            <person name="Leung T.F."/>
            <person name="Tungtrongchitr A."/>
            <person name="Tsui S.K.W."/>
        </authorList>
    </citation>
    <scope>NUCLEOTIDE SEQUENCE [LARGE SCALE GENOMIC DNA]</scope>
    <source>
        <strain evidence="2">PWHHKU_190912</strain>
    </source>
</reference>
<evidence type="ECO:0000313" key="2">
    <source>
        <dbReference type="EMBL" id="KAJ4441827.1"/>
    </source>
</evidence>